<keyword evidence="1" id="KW-0812">Transmembrane</keyword>
<dbReference type="Proteomes" id="UP000499080">
    <property type="component" value="Unassembled WGS sequence"/>
</dbReference>
<keyword evidence="4" id="KW-1185">Reference proteome</keyword>
<protein>
    <submittedName>
        <fullName evidence="3">Uncharacterized protein</fullName>
    </submittedName>
</protein>
<reference evidence="3 4" key="1">
    <citation type="journal article" date="2019" name="Sci. Rep.">
        <title>Orb-weaving spider Araneus ventricosus genome elucidates the spidroin gene catalogue.</title>
        <authorList>
            <person name="Kono N."/>
            <person name="Nakamura H."/>
            <person name="Ohtoshi R."/>
            <person name="Moran D.A.P."/>
            <person name="Shinohara A."/>
            <person name="Yoshida Y."/>
            <person name="Fujiwara M."/>
            <person name="Mori M."/>
            <person name="Tomita M."/>
            <person name="Arakawa K."/>
        </authorList>
    </citation>
    <scope>NUCLEOTIDE SEQUENCE [LARGE SCALE GENOMIC DNA]</scope>
</reference>
<keyword evidence="1" id="KW-1133">Transmembrane helix</keyword>
<accession>A0A4Y2FT79</accession>
<evidence type="ECO:0000256" key="1">
    <source>
        <dbReference type="SAM" id="Phobius"/>
    </source>
</evidence>
<evidence type="ECO:0000256" key="2">
    <source>
        <dbReference type="SAM" id="SignalP"/>
    </source>
</evidence>
<evidence type="ECO:0000313" key="3">
    <source>
        <dbReference type="EMBL" id="GBM43549.1"/>
    </source>
</evidence>
<keyword evidence="1" id="KW-0472">Membrane</keyword>
<dbReference type="EMBL" id="BGPR01001033">
    <property type="protein sequence ID" value="GBM43549.1"/>
    <property type="molecule type" value="Genomic_DNA"/>
</dbReference>
<organism evidence="3 4">
    <name type="scientific">Araneus ventricosus</name>
    <name type="common">Orbweaver spider</name>
    <name type="synonym">Epeira ventricosa</name>
    <dbReference type="NCBI Taxonomy" id="182803"/>
    <lineage>
        <taxon>Eukaryota</taxon>
        <taxon>Metazoa</taxon>
        <taxon>Ecdysozoa</taxon>
        <taxon>Arthropoda</taxon>
        <taxon>Chelicerata</taxon>
        <taxon>Arachnida</taxon>
        <taxon>Araneae</taxon>
        <taxon>Araneomorphae</taxon>
        <taxon>Entelegynae</taxon>
        <taxon>Araneoidea</taxon>
        <taxon>Araneidae</taxon>
        <taxon>Araneus</taxon>
    </lineage>
</organism>
<sequence length="119" mass="13456">MVIVIILLVIAAETNFAGKSRGIIGPEMSIRNRLASCQFNLYVSLTTPNYSKKGFSEKATACDLFWFSSALFQDGEFERFRGVWVFKIGTDYLYFLALLAGMVVCICHIWDVENVKNQP</sequence>
<feature type="signal peptide" evidence="2">
    <location>
        <begin position="1"/>
        <end position="17"/>
    </location>
</feature>
<proteinExistence type="predicted"/>
<dbReference type="AlphaFoldDB" id="A0A4Y2FT79"/>
<comment type="caution">
    <text evidence="3">The sequence shown here is derived from an EMBL/GenBank/DDBJ whole genome shotgun (WGS) entry which is preliminary data.</text>
</comment>
<gene>
    <name evidence="3" type="ORF">AVEN_252153_1</name>
</gene>
<feature type="chain" id="PRO_5021193385" evidence="2">
    <location>
        <begin position="18"/>
        <end position="119"/>
    </location>
</feature>
<feature type="transmembrane region" description="Helical" evidence="1">
    <location>
        <begin position="92"/>
        <end position="110"/>
    </location>
</feature>
<keyword evidence="2" id="KW-0732">Signal</keyword>
<evidence type="ECO:0000313" key="4">
    <source>
        <dbReference type="Proteomes" id="UP000499080"/>
    </source>
</evidence>
<name>A0A4Y2FT79_ARAVE</name>